<feature type="domain" description="Glycoside hydrolase family 2" evidence="9">
    <location>
        <begin position="691"/>
        <end position="782"/>
    </location>
</feature>
<dbReference type="Pfam" id="PF02836">
    <property type="entry name" value="Glyco_hydro_2_C"/>
    <property type="match status" value="1"/>
</dbReference>
<dbReference type="SUPFAM" id="SSF49303">
    <property type="entry name" value="beta-Galactosidase/glucuronidase domain"/>
    <property type="match status" value="1"/>
</dbReference>
<dbReference type="EMBL" id="JBHTIW010000001">
    <property type="protein sequence ID" value="MFD0918656.1"/>
    <property type="molecule type" value="Genomic_DNA"/>
</dbReference>
<accession>A0ABW3FPI7</accession>
<organism evidence="10 11">
    <name type="scientific">Saccharopolyspora rosea</name>
    <dbReference type="NCBI Taxonomy" id="524884"/>
    <lineage>
        <taxon>Bacteria</taxon>
        <taxon>Bacillati</taxon>
        <taxon>Actinomycetota</taxon>
        <taxon>Actinomycetes</taxon>
        <taxon>Pseudonocardiales</taxon>
        <taxon>Pseudonocardiaceae</taxon>
        <taxon>Saccharopolyspora</taxon>
    </lineage>
</organism>
<dbReference type="PRINTS" id="PR00132">
    <property type="entry name" value="GLHYDRLASE2"/>
</dbReference>
<protein>
    <submittedName>
        <fullName evidence="10">Glycoside hydrolase family 2 protein</fullName>
    </submittedName>
</protein>
<evidence type="ECO:0000256" key="1">
    <source>
        <dbReference type="ARBA" id="ARBA00007401"/>
    </source>
</evidence>
<dbReference type="InterPro" id="IPR017853">
    <property type="entry name" value="GH"/>
</dbReference>
<evidence type="ECO:0000259" key="9">
    <source>
        <dbReference type="Pfam" id="PF18565"/>
    </source>
</evidence>
<dbReference type="PROSITE" id="PS00608">
    <property type="entry name" value="GLYCOSYL_HYDROL_F2_2"/>
    <property type="match status" value="1"/>
</dbReference>
<dbReference type="RefSeq" id="WP_345600924.1">
    <property type="nucleotide sequence ID" value="NZ_BAABLT010000022.1"/>
</dbReference>
<keyword evidence="2 4" id="KW-0378">Hydrolase</keyword>
<gene>
    <name evidence="10" type="ORF">ACFQ16_02765</name>
</gene>
<feature type="domain" description="Glycoside hydrolase family 2 catalytic" evidence="7">
    <location>
        <begin position="309"/>
        <end position="447"/>
    </location>
</feature>
<feature type="chain" id="PRO_5045850872" evidence="5">
    <location>
        <begin position="33"/>
        <end position="787"/>
    </location>
</feature>
<dbReference type="InterPro" id="IPR040605">
    <property type="entry name" value="Glyco_hydro2_dom5"/>
</dbReference>
<dbReference type="PROSITE" id="PS51257">
    <property type="entry name" value="PROKAR_LIPOPROTEIN"/>
    <property type="match status" value="1"/>
</dbReference>
<evidence type="ECO:0000256" key="5">
    <source>
        <dbReference type="SAM" id="SignalP"/>
    </source>
</evidence>
<dbReference type="InterPro" id="IPR006103">
    <property type="entry name" value="Glyco_hydro_2_cat"/>
</dbReference>
<dbReference type="SUPFAM" id="SSF49785">
    <property type="entry name" value="Galactose-binding domain-like"/>
    <property type="match status" value="1"/>
</dbReference>
<dbReference type="InterPro" id="IPR051913">
    <property type="entry name" value="GH2_Domain-Containing"/>
</dbReference>
<comment type="similarity">
    <text evidence="1 4">Belongs to the glycosyl hydrolase 2 family.</text>
</comment>
<keyword evidence="11" id="KW-1185">Reference proteome</keyword>
<keyword evidence="3 4" id="KW-0326">Glycosidase</keyword>
<dbReference type="InterPro" id="IPR006101">
    <property type="entry name" value="Glyco_hydro_2"/>
</dbReference>
<feature type="domain" description="Glycoside hydrolase family 2 immunoglobulin-like beta-sandwich" evidence="6">
    <location>
        <begin position="227"/>
        <end position="302"/>
    </location>
</feature>
<dbReference type="InterPro" id="IPR006311">
    <property type="entry name" value="TAT_signal"/>
</dbReference>
<dbReference type="Pfam" id="PF02837">
    <property type="entry name" value="Glyco_hydro_2_N"/>
    <property type="match status" value="1"/>
</dbReference>
<dbReference type="PANTHER" id="PTHR42732">
    <property type="entry name" value="BETA-GALACTOSIDASE"/>
    <property type="match status" value="1"/>
</dbReference>
<evidence type="ECO:0000259" key="6">
    <source>
        <dbReference type="Pfam" id="PF00703"/>
    </source>
</evidence>
<comment type="caution">
    <text evidence="10">The sequence shown here is derived from an EMBL/GenBank/DDBJ whole genome shotgun (WGS) entry which is preliminary data.</text>
</comment>
<evidence type="ECO:0000313" key="10">
    <source>
        <dbReference type="EMBL" id="MFD0918656.1"/>
    </source>
</evidence>
<evidence type="ECO:0000259" key="7">
    <source>
        <dbReference type="Pfam" id="PF02836"/>
    </source>
</evidence>
<evidence type="ECO:0000259" key="8">
    <source>
        <dbReference type="Pfam" id="PF02837"/>
    </source>
</evidence>
<dbReference type="PROSITE" id="PS51318">
    <property type="entry name" value="TAT"/>
    <property type="match status" value="1"/>
</dbReference>
<dbReference type="PANTHER" id="PTHR42732:SF1">
    <property type="entry name" value="BETA-MANNOSIDASE"/>
    <property type="match status" value="1"/>
</dbReference>
<dbReference type="Gene3D" id="3.20.20.80">
    <property type="entry name" value="Glycosidases"/>
    <property type="match status" value="1"/>
</dbReference>
<dbReference type="Pfam" id="PF00703">
    <property type="entry name" value="Glyco_hydro_2"/>
    <property type="match status" value="1"/>
</dbReference>
<dbReference type="InterPro" id="IPR023230">
    <property type="entry name" value="Glyco_hydro_2_CS"/>
</dbReference>
<evidence type="ECO:0000256" key="4">
    <source>
        <dbReference type="RuleBase" id="RU361154"/>
    </source>
</evidence>
<feature type="domain" description="Glycosyl hydrolases family 2 sugar binding" evidence="8">
    <location>
        <begin position="58"/>
        <end position="192"/>
    </location>
</feature>
<evidence type="ECO:0000256" key="2">
    <source>
        <dbReference type="ARBA" id="ARBA00022801"/>
    </source>
</evidence>
<dbReference type="GO" id="GO:0016787">
    <property type="term" value="F:hydrolase activity"/>
    <property type="evidence" value="ECO:0007669"/>
    <property type="project" value="UniProtKB-KW"/>
</dbReference>
<reference evidence="11" key="1">
    <citation type="journal article" date="2019" name="Int. J. Syst. Evol. Microbiol.">
        <title>The Global Catalogue of Microorganisms (GCM) 10K type strain sequencing project: providing services to taxonomists for standard genome sequencing and annotation.</title>
        <authorList>
            <consortium name="The Broad Institute Genomics Platform"/>
            <consortium name="The Broad Institute Genome Sequencing Center for Infectious Disease"/>
            <person name="Wu L."/>
            <person name="Ma J."/>
        </authorList>
    </citation>
    <scope>NUCLEOTIDE SEQUENCE [LARGE SCALE GENOMIC DNA]</scope>
    <source>
        <strain evidence="11">CCUG 56401</strain>
    </source>
</reference>
<sequence>MSTVDKGSTARLSRRSFLLSAGALTVSASALAGCGVSRPKESGWVFGEFRWGCTDPDYDEAFLTPVTFPHCAPDLSWWGWDPDSWDRVWVYRCHVEQPGRRERVVLHFDGVLQTATVFVNGRPVDQHIGGYLPFEFDLTDQLDQRDNAVAVVVDSRWGLNIPPGRPKPWRPESIDFYQPGGIPRNVEIRRLPHVFVADVHAVPVDVLRPWRRLDVAGDLDARHPIGPVSVVVRLVDGRETIAEATREVVVDRVGRVPFAVTLSEIGDIRLWDVDDPNLYDVVVSVVSGRRVGHETSTRVGFREARFERDGFFLNGRRLQLFGLNRHEWYPYVGAAMPDRVHRRDAEILKYDLNCNMVRCSHYPQSPTFLDACDELGLLVWEESPGWDYIGDDAWREQVVRNVEDMVRRDRNRPSVIIWGTRLNETENDVELYARTRSAAVRLDGTRATTGAVNSAIVTRGPAIPAEFRDPFRTSPRVQDVFAYNDYLVPKRGALPSLRPPRTNLPYLISEAVGVVVGPSTFRRTDSVRVQARQSLMHAAVHDRGLSDARYCGVLGWCGIDYPSGHGEAVNGVKSPGVLDLFREAKLGAGFYRAQVDPARRLVIEPAFYWSRDTVPGRSAVIWSNCEQLDVYVDGRPVGPARQDRQRFPHLPHPPFLVDLPRVSGDLRIDGRIGGEVAYSRWFSADRSRDRLSLLADDSELRADGVDATRVAVSVVDWFGARRGFARGAVSWSITGPGDLVGDNPLDLDGNAGVGAVWIRTRRDAPGRIVVRASHPRLPDASVAVVAL</sequence>
<dbReference type="Gene3D" id="2.60.40.10">
    <property type="entry name" value="Immunoglobulins"/>
    <property type="match status" value="2"/>
</dbReference>
<dbReference type="InterPro" id="IPR023232">
    <property type="entry name" value="Glyco_hydro_2_AS"/>
</dbReference>
<evidence type="ECO:0000256" key="3">
    <source>
        <dbReference type="ARBA" id="ARBA00023295"/>
    </source>
</evidence>
<dbReference type="Pfam" id="PF18565">
    <property type="entry name" value="Glyco_hydro2_C5"/>
    <property type="match status" value="1"/>
</dbReference>
<dbReference type="InterPro" id="IPR008979">
    <property type="entry name" value="Galactose-bd-like_sf"/>
</dbReference>
<dbReference type="Gene3D" id="2.60.120.260">
    <property type="entry name" value="Galactose-binding domain-like"/>
    <property type="match status" value="1"/>
</dbReference>
<keyword evidence="5" id="KW-0732">Signal</keyword>
<dbReference type="PROSITE" id="PS00719">
    <property type="entry name" value="GLYCOSYL_HYDROL_F2_1"/>
    <property type="match status" value="1"/>
</dbReference>
<feature type="signal peptide" evidence="5">
    <location>
        <begin position="1"/>
        <end position="32"/>
    </location>
</feature>
<dbReference type="InterPro" id="IPR006102">
    <property type="entry name" value="Ig-like_GH2"/>
</dbReference>
<evidence type="ECO:0000313" key="11">
    <source>
        <dbReference type="Proteomes" id="UP001597018"/>
    </source>
</evidence>
<dbReference type="InterPro" id="IPR013783">
    <property type="entry name" value="Ig-like_fold"/>
</dbReference>
<dbReference type="Proteomes" id="UP001597018">
    <property type="component" value="Unassembled WGS sequence"/>
</dbReference>
<proteinExistence type="inferred from homology"/>
<dbReference type="InterPro" id="IPR006104">
    <property type="entry name" value="Glyco_hydro_2_N"/>
</dbReference>
<name>A0ABW3FPI7_9PSEU</name>
<dbReference type="SUPFAM" id="SSF51445">
    <property type="entry name" value="(Trans)glycosidases"/>
    <property type="match status" value="1"/>
</dbReference>
<dbReference type="InterPro" id="IPR036156">
    <property type="entry name" value="Beta-gal/glucu_dom_sf"/>
</dbReference>